<dbReference type="EMBL" id="UINC01129324">
    <property type="protein sequence ID" value="SVD09628.1"/>
    <property type="molecule type" value="Genomic_DNA"/>
</dbReference>
<sequence length="43" mass="5146">MNSLEKMLLFLNIPIQVYVAFLERLLMKQEKLSVFFLVGKSKW</sequence>
<accession>A0A382SKA5</accession>
<gene>
    <name evidence="1" type="ORF">METZ01_LOCUS362482</name>
</gene>
<evidence type="ECO:0000313" key="1">
    <source>
        <dbReference type="EMBL" id="SVD09628.1"/>
    </source>
</evidence>
<organism evidence="1">
    <name type="scientific">marine metagenome</name>
    <dbReference type="NCBI Taxonomy" id="408172"/>
    <lineage>
        <taxon>unclassified sequences</taxon>
        <taxon>metagenomes</taxon>
        <taxon>ecological metagenomes</taxon>
    </lineage>
</organism>
<protein>
    <submittedName>
        <fullName evidence="1">Uncharacterized protein</fullName>
    </submittedName>
</protein>
<name>A0A382SKA5_9ZZZZ</name>
<proteinExistence type="predicted"/>
<reference evidence="1" key="1">
    <citation type="submission" date="2018-05" db="EMBL/GenBank/DDBJ databases">
        <authorList>
            <person name="Lanie J.A."/>
            <person name="Ng W.-L."/>
            <person name="Kazmierczak K.M."/>
            <person name="Andrzejewski T.M."/>
            <person name="Davidsen T.M."/>
            <person name="Wayne K.J."/>
            <person name="Tettelin H."/>
            <person name="Glass J.I."/>
            <person name="Rusch D."/>
            <person name="Podicherti R."/>
            <person name="Tsui H.-C.T."/>
            <person name="Winkler M.E."/>
        </authorList>
    </citation>
    <scope>NUCLEOTIDE SEQUENCE</scope>
</reference>
<dbReference type="AlphaFoldDB" id="A0A382SKA5"/>